<evidence type="ECO:0000313" key="4">
    <source>
        <dbReference type="Proteomes" id="UP000320048"/>
    </source>
</evidence>
<dbReference type="AlphaFoldDB" id="A0A537JBG0"/>
<feature type="compositionally biased region" description="Pro residues" evidence="2">
    <location>
        <begin position="274"/>
        <end position="297"/>
    </location>
</feature>
<dbReference type="Proteomes" id="UP000320048">
    <property type="component" value="Unassembled WGS sequence"/>
</dbReference>
<dbReference type="Gene3D" id="6.10.250.660">
    <property type="match status" value="1"/>
</dbReference>
<dbReference type="InterPro" id="IPR007793">
    <property type="entry name" value="DivIVA_fam"/>
</dbReference>
<protein>
    <recommendedName>
        <fullName evidence="5">DivIVA domain-containing protein</fullName>
    </recommendedName>
</protein>
<feature type="region of interest" description="Disordered" evidence="2">
    <location>
        <begin position="271"/>
        <end position="352"/>
    </location>
</feature>
<organism evidence="3 4">
    <name type="scientific">Candidatus Segetimicrobium genomatis</name>
    <dbReference type="NCBI Taxonomy" id="2569760"/>
    <lineage>
        <taxon>Bacteria</taxon>
        <taxon>Bacillati</taxon>
        <taxon>Candidatus Sysuimicrobiota</taxon>
        <taxon>Candidatus Sysuimicrobiia</taxon>
        <taxon>Candidatus Sysuimicrobiales</taxon>
        <taxon>Candidatus Segetimicrobiaceae</taxon>
        <taxon>Candidatus Segetimicrobium</taxon>
    </lineage>
</organism>
<keyword evidence="1" id="KW-0175">Coiled coil</keyword>
<feature type="coiled-coil region" evidence="1">
    <location>
        <begin position="36"/>
        <end position="84"/>
    </location>
</feature>
<feature type="coiled-coil region" evidence="1">
    <location>
        <begin position="129"/>
        <end position="200"/>
    </location>
</feature>
<feature type="non-terminal residue" evidence="3">
    <location>
        <position position="414"/>
    </location>
</feature>
<dbReference type="PANTHER" id="PTHR35794:SF2">
    <property type="entry name" value="CELL DIVISION PROTEIN DIVIVA"/>
    <property type="match status" value="1"/>
</dbReference>
<proteinExistence type="predicted"/>
<evidence type="ECO:0008006" key="5">
    <source>
        <dbReference type="Google" id="ProtNLM"/>
    </source>
</evidence>
<name>A0A537JBG0_9BACT</name>
<comment type="caution">
    <text evidence="3">The sequence shown here is derived from an EMBL/GenBank/DDBJ whole genome shotgun (WGS) entry which is preliminary data.</text>
</comment>
<dbReference type="EMBL" id="VBAO01000222">
    <property type="protein sequence ID" value="TMI80416.1"/>
    <property type="molecule type" value="Genomic_DNA"/>
</dbReference>
<feature type="compositionally biased region" description="Pro residues" evidence="2">
    <location>
        <begin position="322"/>
        <end position="331"/>
    </location>
</feature>
<accession>A0A537JBG0</accession>
<dbReference type="Pfam" id="PF05103">
    <property type="entry name" value="DivIVA"/>
    <property type="match status" value="1"/>
</dbReference>
<evidence type="ECO:0000256" key="1">
    <source>
        <dbReference type="SAM" id="Coils"/>
    </source>
</evidence>
<feature type="compositionally biased region" description="Low complexity" evidence="2">
    <location>
        <begin position="301"/>
        <end position="321"/>
    </location>
</feature>
<evidence type="ECO:0000256" key="2">
    <source>
        <dbReference type="SAM" id="MobiDB-lite"/>
    </source>
</evidence>
<gene>
    <name evidence="3" type="ORF">E6H04_08695</name>
</gene>
<dbReference type="PANTHER" id="PTHR35794">
    <property type="entry name" value="CELL DIVISION PROTEIN DIVIVA"/>
    <property type="match status" value="1"/>
</dbReference>
<reference evidence="3 4" key="1">
    <citation type="journal article" date="2019" name="Nat. Microbiol.">
        <title>Mediterranean grassland soil C-N compound turnover is dependent on rainfall and depth, and is mediated by genomically divergent microorganisms.</title>
        <authorList>
            <person name="Diamond S."/>
            <person name="Andeer P.F."/>
            <person name="Li Z."/>
            <person name="Crits-Christoph A."/>
            <person name="Burstein D."/>
            <person name="Anantharaman K."/>
            <person name="Lane K.R."/>
            <person name="Thomas B.C."/>
            <person name="Pan C."/>
            <person name="Northen T.R."/>
            <person name="Banfield J.F."/>
        </authorList>
    </citation>
    <scope>NUCLEOTIDE SEQUENCE [LARGE SCALE GENOMIC DNA]</scope>
    <source>
        <strain evidence="3">NP_7</strain>
    </source>
</reference>
<evidence type="ECO:0000313" key="3">
    <source>
        <dbReference type="EMBL" id="TMI80416.1"/>
    </source>
</evidence>
<sequence>MDLRPADIAMRQFTRKLRGVDSEEVKLFLVEVAATLERINSELTRVTLERTELQASLKKAIAEAEDLKKQLANTQEKITAHHKQENQMAQALLSAQKATDDLIQSSKGRADRIVTEAKASALLATEAARKEAAEAKTQAQTIVEAARKEAAELLRATQAQAQEAVKAAERAAETRMAQAQRDAERMMEEARHSVAEIQQTALQQVEQFMTNIKAFMSNWEGLSRSLEVLARDQAEALETIAGTRAEVESDVLPLLRDLLRGLRAGADIGLREPAPAPAAAPSPPPPPPKPAAAPPARPAVREPAAAPSARPAAREPAAASHPPTPSQPVSPPKGVQPVRPSPAPAPERVPAGAAQAQGEIVVSPVGSYLQASRLVTAVSKIKGVKTARLRAYSKGMITIDVLTEEGTLAGIGAD</sequence>